<dbReference type="PATRIC" id="fig|1961.12.peg.6315"/>
<dbReference type="InterPro" id="IPR024520">
    <property type="entry name" value="DUF3558"/>
</dbReference>
<dbReference type="Proteomes" id="UP000037084">
    <property type="component" value="Unassembled WGS sequence"/>
</dbReference>
<feature type="signal peptide" evidence="2">
    <location>
        <begin position="1"/>
        <end position="15"/>
    </location>
</feature>
<gene>
    <name evidence="3" type="ORF">ADK75_28365</name>
</gene>
<keyword evidence="2" id="KW-0732">Signal</keyword>
<dbReference type="RefSeq" id="WP_053175371.1">
    <property type="nucleotide sequence ID" value="NZ_LGUV01000355.1"/>
</dbReference>
<dbReference type="PROSITE" id="PS51257">
    <property type="entry name" value="PROKAR_LIPOPROTEIN"/>
    <property type="match status" value="1"/>
</dbReference>
<evidence type="ECO:0000313" key="3">
    <source>
        <dbReference type="EMBL" id="KOG46116.1"/>
    </source>
</evidence>
<dbReference type="EMBL" id="LGUV01000355">
    <property type="protein sequence ID" value="KOG46116.1"/>
    <property type="molecule type" value="Genomic_DNA"/>
</dbReference>
<reference evidence="4" key="1">
    <citation type="submission" date="2015-07" db="EMBL/GenBank/DDBJ databases">
        <authorList>
            <consortium name="Consortium for Microbial Forensics and Genomics (microFORGE)"/>
            <person name="Knight B.M."/>
            <person name="Roberts D.P."/>
            <person name="Lin D."/>
            <person name="Hari K."/>
            <person name="Fletcher J."/>
            <person name="Melcher U."/>
            <person name="Blagden T."/>
            <person name="Winegar R.A."/>
        </authorList>
    </citation>
    <scope>NUCLEOTIDE SEQUENCE [LARGE SCALE GENOMIC DNA]</scope>
    <source>
        <strain evidence="4">NRRL B-1447</strain>
    </source>
</reference>
<dbReference type="AlphaFoldDB" id="A0A0L8M6U5"/>
<dbReference type="OrthoDB" id="4333909at2"/>
<feature type="chain" id="PRO_5039427663" description="Lipoprotein" evidence="2">
    <location>
        <begin position="16"/>
        <end position="253"/>
    </location>
</feature>
<dbReference type="Pfam" id="PF12079">
    <property type="entry name" value="DUF3558"/>
    <property type="match status" value="1"/>
</dbReference>
<proteinExistence type="predicted"/>
<evidence type="ECO:0000256" key="1">
    <source>
        <dbReference type="SAM" id="MobiDB-lite"/>
    </source>
</evidence>
<feature type="compositionally biased region" description="Low complexity" evidence="1">
    <location>
        <begin position="27"/>
        <end position="56"/>
    </location>
</feature>
<evidence type="ECO:0000313" key="4">
    <source>
        <dbReference type="Proteomes" id="UP000037084"/>
    </source>
</evidence>
<evidence type="ECO:0000256" key="2">
    <source>
        <dbReference type="SAM" id="SignalP"/>
    </source>
</evidence>
<sequence length="253" mass="26240">MHRSASRLTRVLACAAVPVILTVAGCSSDSGKESGSNDGKKSGSSSSAKPNPKSSKTLAKATYATLPDPCKALQPATIDTLVPEVKDKNGLAAKSNDLKSRAGCSWNGLDEDGLKGSQYRWLSLSYSRSDSDATLGDANKRAEEQFNKQVETAKATEGAQDPKVAAAEGIGEQATSVAYTVKKDVDSFNTTVVARIQNVVVTLDYNGAAYEGAGAPDHAKLLQDALTAAKEAVAAVDTANKAPAEQPASPQPQ</sequence>
<protein>
    <recommendedName>
        <fullName evidence="5">Lipoprotein</fullName>
    </recommendedName>
</protein>
<accession>A0A0L8M6U5</accession>
<name>A0A0L8M6U5_STRVG</name>
<evidence type="ECO:0008006" key="5">
    <source>
        <dbReference type="Google" id="ProtNLM"/>
    </source>
</evidence>
<comment type="caution">
    <text evidence="3">The sequence shown here is derived from an EMBL/GenBank/DDBJ whole genome shotgun (WGS) entry which is preliminary data.</text>
</comment>
<feature type="region of interest" description="Disordered" evidence="1">
    <location>
        <begin position="26"/>
        <end position="60"/>
    </location>
</feature>
<organism evidence="3 4">
    <name type="scientific">Streptomyces virginiae</name>
    <name type="common">Streptomyces cinnamonensis</name>
    <dbReference type="NCBI Taxonomy" id="1961"/>
    <lineage>
        <taxon>Bacteria</taxon>
        <taxon>Bacillati</taxon>
        <taxon>Actinomycetota</taxon>
        <taxon>Actinomycetes</taxon>
        <taxon>Kitasatosporales</taxon>
        <taxon>Streptomycetaceae</taxon>
        <taxon>Streptomyces</taxon>
    </lineage>
</organism>